<evidence type="ECO:0008006" key="4">
    <source>
        <dbReference type="Google" id="ProtNLM"/>
    </source>
</evidence>
<dbReference type="Gene3D" id="3.30.710.10">
    <property type="entry name" value="Potassium Channel Kv1.1, Chain A"/>
    <property type="match status" value="1"/>
</dbReference>
<feature type="region of interest" description="Disordered" evidence="1">
    <location>
        <begin position="20"/>
        <end position="47"/>
    </location>
</feature>
<dbReference type="EMBL" id="JAPQKO010000006">
    <property type="protein sequence ID" value="KAJ5156570.1"/>
    <property type="molecule type" value="Genomic_DNA"/>
</dbReference>
<reference evidence="2" key="1">
    <citation type="submission" date="2022-11" db="EMBL/GenBank/DDBJ databases">
        <authorList>
            <person name="Petersen C."/>
        </authorList>
    </citation>
    <scope>NUCLEOTIDE SEQUENCE</scope>
    <source>
        <strain evidence="2">IBT 21917</strain>
    </source>
</reference>
<comment type="caution">
    <text evidence="2">The sequence shown here is derived from an EMBL/GenBank/DDBJ whole genome shotgun (WGS) entry which is preliminary data.</text>
</comment>
<protein>
    <recommendedName>
        <fullName evidence="4">BTB domain-containing protein</fullName>
    </recommendedName>
</protein>
<gene>
    <name evidence="2" type="ORF">N7492_009373</name>
</gene>
<proteinExistence type="predicted"/>
<dbReference type="OrthoDB" id="5275938at2759"/>
<name>A0A9W9HUS9_9EURO</name>
<dbReference type="InterPro" id="IPR011333">
    <property type="entry name" value="SKP1/BTB/POZ_sf"/>
</dbReference>
<dbReference type="Proteomes" id="UP001146351">
    <property type="component" value="Unassembled WGS sequence"/>
</dbReference>
<evidence type="ECO:0000313" key="3">
    <source>
        <dbReference type="Proteomes" id="UP001146351"/>
    </source>
</evidence>
<keyword evidence="3" id="KW-1185">Reference proteome</keyword>
<sequence length="221" mass="24097">MADPSITDIDPTGDIILIVPADPESGANKRVKTGEDGHSSKPTSPKAQFRVSSKHLTLASAYFKGRLGSHWTEGKILSDRGAAELELAEADPKALSILLHIIHGRTRQVPRCVTPEEVFTLATLTDYLQCQEVIEPFGVSWIKAIESTYAETGLTPRLKQWIAAAVCFRHEIILKTATKIVYMHGTGRFNAGNLPIPRSVIGKKHSIHSTSNSADLGIAHR</sequence>
<reference evidence="2" key="2">
    <citation type="journal article" date="2023" name="IMA Fungus">
        <title>Comparative genomic study of the Penicillium genus elucidates a diverse pangenome and 15 lateral gene transfer events.</title>
        <authorList>
            <person name="Petersen C."/>
            <person name="Sorensen T."/>
            <person name="Nielsen M.R."/>
            <person name="Sondergaard T.E."/>
            <person name="Sorensen J.L."/>
            <person name="Fitzpatrick D.A."/>
            <person name="Frisvad J.C."/>
            <person name="Nielsen K.L."/>
        </authorList>
    </citation>
    <scope>NUCLEOTIDE SEQUENCE</scope>
    <source>
        <strain evidence="2">IBT 21917</strain>
    </source>
</reference>
<organism evidence="2 3">
    <name type="scientific">Penicillium capsulatum</name>
    <dbReference type="NCBI Taxonomy" id="69766"/>
    <lineage>
        <taxon>Eukaryota</taxon>
        <taxon>Fungi</taxon>
        <taxon>Dikarya</taxon>
        <taxon>Ascomycota</taxon>
        <taxon>Pezizomycotina</taxon>
        <taxon>Eurotiomycetes</taxon>
        <taxon>Eurotiomycetidae</taxon>
        <taxon>Eurotiales</taxon>
        <taxon>Aspergillaceae</taxon>
        <taxon>Penicillium</taxon>
    </lineage>
</organism>
<accession>A0A9W9HUS9</accession>
<dbReference type="AlphaFoldDB" id="A0A9W9HUS9"/>
<evidence type="ECO:0000313" key="2">
    <source>
        <dbReference type="EMBL" id="KAJ5156570.1"/>
    </source>
</evidence>
<evidence type="ECO:0000256" key="1">
    <source>
        <dbReference type="SAM" id="MobiDB-lite"/>
    </source>
</evidence>